<dbReference type="RefSeq" id="WP_106776570.1">
    <property type="nucleotide sequence ID" value="NZ_JYGE01000003.1"/>
</dbReference>
<reference evidence="11" key="1">
    <citation type="thesis" date="2015" institute="Rutgers" country="The State University of New Jersey, 14 College Farm Rd., New Brunswick, NJ, USA">
        <title>Ammonia toxicity in bacteria and its implications for treatment of and resource recovery from highly nitrogenous organic wastes.</title>
        <authorList>
            <person name="Luther A.K."/>
        </authorList>
    </citation>
    <scope>NUCLEOTIDE SEQUENCE</scope>
    <source>
        <strain evidence="11">RT-10B</strain>
    </source>
</reference>
<keyword evidence="7 10" id="KW-0119">Carbohydrate metabolism</keyword>
<dbReference type="PANTHER" id="PTHR32438:SF5">
    <property type="entry name" value="4-ALPHA-GLUCANOTRANSFERASE DPE1, CHLOROPLASTIC_AMYLOPLASTIC"/>
    <property type="match status" value="1"/>
</dbReference>
<gene>
    <name evidence="11" type="ORF">UF10_04175</name>
</gene>
<evidence type="ECO:0000256" key="3">
    <source>
        <dbReference type="ARBA" id="ARBA00012560"/>
    </source>
</evidence>
<dbReference type="GO" id="GO:0005975">
    <property type="term" value="P:carbohydrate metabolic process"/>
    <property type="evidence" value="ECO:0007669"/>
    <property type="project" value="InterPro"/>
</dbReference>
<keyword evidence="5 10" id="KW-0328">Glycosyltransferase</keyword>
<dbReference type="EMBL" id="JYGE01000003">
    <property type="protein sequence ID" value="PSJ31820.1"/>
    <property type="molecule type" value="Genomic_DNA"/>
</dbReference>
<evidence type="ECO:0000256" key="6">
    <source>
        <dbReference type="ARBA" id="ARBA00022679"/>
    </source>
</evidence>
<evidence type="ECO:0000313" key="11">
    <source>
        <dbReference type="EMBL" id="PSJ31820.1"/>
    </source>
</evidence>
<dbReference type="GO" id="GO:0004134">
    <property type="term" value="F:4-alpha-glucanotransferase activity"/>
    <property type="evidence" value="ECO:0007669"/>
    <property type="project" value="UniProtKB-EC"/>
</dbReference>
<comment type="caution">
    <text evidence="11">The sequence shown here is derived from an EMBL/GenBank/DDBJ whole genome shotgun (WGS) entry which is preliminary data.</text>
</comment>
<dbReference type="Gene3D" id="3.20.20.80">
    <property type="entry name" value="Glycosidases"/>
    <property type="match status" value="1"/>
</dbReference>
<dbReference type="SUPFAM" id="SSF51445">
    <property type="entry name" value="(Trans)glycosidases"/>
    <property type="match status" value="1"/>
</dbReference>
<evidence type="ECO:0000313" key="12">
    <source>
        <dbReference type="Proteomes" id="UP000241434"/>
    </source>
</evidence>
<dbReference type="InterPro" id="IPR017853">
    <property type="entry name" value="GH"/>
</dbReference>
<protein>
    <recommendedName>
        <fullName evidence="4 10">4-alpha-glucanotransferase</fullName>
        <ecNumber evidence="3 10">2.4.1.25</ecNumber>
    </recommendedName>
    <alternativeName>
        <fullName evidence="8 10">Amylomaltase</fullName>
    </alternativeName>
    <alternativeName>
        <fullName evidence="9 10">Disproportionating enzyme</fullName>
    </alternativeName>
</protein>
<comment type="similarity">
    <text evidence="2 10">Belongs to the disproportionating enzyme family.</text>
</comment>
<dbReference type="EC" id="2.4.1.25" evidence="3 10"/>
<evidence type="ECO:0000256" key="1">
    <source>
        <dbReference type="ARBA" id="ARBA00000439"/>
    </source>
</evidence>
<keyword evidence="12" id="KW-1185">Reference proteome</keyword>
<dbReference type="NCBIfam" id="TIGR00217">
    <property type="entry name" value="malQ"/>
    <property type="match status" value="1"/>
</dbReference>
<dbReference type="Pfam" id="PF02446">
    <property type="entry name" value="Glyco_hydro_77"/>
    <property type="match status" value="1"/>
</dbReference>
<dbReference type="AlphaFoldDB" id="A0A2P7Q1K2"/>
<evidence type="ECO:0000256" key="5">
    <source>
        <dbReference type="ARBA" id="ARBA00022676"/>
    </source>
</evidence>
<evidence type="ECO:0000256" key="7">
    <source>
        <dbReference type="ARBA" id="ARBA00023277"/>
    </source>
</evidence>
<evidence type="ECO:0000256" key="9">
    <source>
        <dbReference type="ARBA" id="ARBA00031501"/>
    </source>
</evidence>
<evidence type="ECO:0000256" key="10">
    <source>
        <dbReference type="RuleBase" id="RU361207"/>
    </source>
</evidence>
<name>A0A2P7Q1K2_9FIRM</name>
<evidence type="ECO:0000256" key="2">
    <source>
        <dbReference type="ARBA" id="ARBA00005684"/>
    </source>
</evidence>
<organism evidence="11 12">
    <name type="scientific">Peptostreptococcus russellii</name>
    <dbReference type="NCBI Taxonomy" id="215200"/>
    <lineage>
        <taxon>Bacteria</taxon>
        <taxon>Bacillati</taxon>
        <taxon>Bacillota</taxon>
        <taxon>Clostridia</taxon>
        <taxon>Peptostreptococcales</taxon>
        <taxon>Peptostreptococcaceae</taxon>
        <taxon>Peptostreptococcus</taxon>
    </lineage>
</organism>
<keyword evidence="6 10" id="KW-0808">Transferase</keyword>
<dbReference type="PANTHER" id="PTHR32438">
    <property type="entry name" value="4-ALPHA-GLUCANOTRANSFERASE DPE1, CHLOROPLASTIC/AMYLOPLASTIC"/>
    <property type="match status" value="1"/>
</dbReference>
<proteinExistence type="inferred from homology"/>
<dbReference type="Proteomes" id="UP000241434">
    <property type="component" value="Unassembled WGS sequence"/>
</dbReference>
<evidence type="ECO:0000256" key="4">
    <source>
        <dbReference type="ARBA" id="ARBA00020295"/>
    </source>
</evidence>
<dbReference type="NCBIfam" id="NF011080">
    <property type="entry name" value="PRK14508.1-3"/>
    <property type="match status" value="1"/>
</dbReference>
<dbReference type="InterPro" id="IPR003385">
    <property type="entry name" value="Glyco_hydro_77"/>
</dbReference>
<comment type="catalytic activity">
    <reaction evidence="1 10">
        <text>Transfers a segment of a (1-&gt;4)-alpha-D-glucan to a new position in an acceptor, which may be glucose or a (1-&gt;4)-alpha-D-glucan.</text>
        <dbReference type="EC" id="2.4.1.25"/>
    </reaction>
</comment>
<accession>A0A2P7Q1K2</accession>
<dbReference type="OrthoDB" id="9811841at2"/>
<sequence length="505" mass="59373">MRKAGVLLPIFSLPSKYGIGSLGKEAYNFIDFLVESGQSVWQILPVTSTSKKEYYSPYKTNGAFSGNYDFIDIDILIEEGLLSFDFINSINISNYKTDPRYVDYDKVRDLKQKILYKAYENFIIGKLYEEEDYIDFSNKNSFWLDEYCEYMSLRKINGGKAYWEWEKVGNFQELCKEKDDQLMKDYKNLFDYHKFLQYKFYDQWLNLKKYANENGVEIFGDIPIYISQDSSDFYFHKEMFLIDKDGEPSSISGVPPDAFSSEGQCWGNPLYDWKYLSADKYDWWIKRIKKSLEIYDILRIDHFRGFESFYSIDKSTENAKLGEWMKGPGKDFFDTLSKEVPNANIIAEDLGLITDEVRELLDYTGFPGMKVIEFAFDSDSNNLNLPHRYYKNTVAYTATHDNMTLLEWLENKANTSEMEYAQKYLRLESYDKYTEAFIRAVLGSCSDLAIVPIQDWLDFGSWARINTPSTIGINWKFRLLEGEINKKLIEYISEISGIYGRYFER</sequence>
<evidence type="ECO:0000256" key="8">
    <source>
        <dbReference type="ARBA" id="ARBA00031423"/>
    </source>
</evidence>